<keyword evidence="12" id="KW-1185">Reference proteome</keyword>
<dbReference type="GeneID" id="106813836"/>
<accession>A0ABM1EMY2</accession>
<evidence type="ECO:0000256" key="5">
    <source>
        <dbReference type="ARBA" id="ARBA00022664"/>
    </source>
</evidence>
<dbReference type="InterPro" id="IPR025086">
    <property type="entry name" value="SDE2/SF3A3_SAP"/>
</dbReference>
<evidence type="ECO:0000256" key="4">
    <source>
        <dbReference type="ARBA" id="ARBA00022490"/>
    </source>
</evidence>
<name>A0ABM1EMY2_PRICU</name>
<feature type="compositionally biased region" description="Basic and acidic residues" evidence="9">
    <location>
        <begin position="144"/>
        <end position="154"/>
    </location>
</feature>
<keyword evidence="6" id="KW-0508">mRNA splicing</keyword>
<evidence type="ECO:0000256" key="6">
    <source>
        <dbReference type="ARBA" id="ARBA00023187"/>
    </source>
</evidence>
<gene>
    <name evidence="13" type="primary">LOC106813836</name>
</gene>
<dbReference type="PANTHER" id="PTHR12786">
    <property type="entry name" value="SPLICING FACTOR SF3A-RELATED"/>
    <property type="match status" value="1"/>
</dbReference>
<keyword evidence="7" id="KW-0539">Nucleus</keyword>
<sequence>MYLFYKNLCGKAKYLESESFSAVSLKSEICRSENITDQDHIYLTSNGKLIRDDTPITSGNVFVVWARLPGGKGGFGSMLRAIGAQIEKTTNREACRDLSGRRLRDINQEKRIKDWVGKQHERDREQQERRKQRLERLMQPPKHNFSDPDYEKNRSAISGDVDEALQQGMQSASTSGGAGAHKRGAEAVPTQRKKPKMWLGEDLELDSSEEEEEADGTSRDGRSPERVGGCEDGNAGGSTRMEESEGQESTDRVTADSHSSCSTSEVVLSAESVQKELDSQGDTSTSEDINEESRCGKDATLVEAESSQEAQQQASKPPHVDDEQPTSPETGLLAALSAVPPRQQTPPRSPAGLESEAGRDPVDLDSYDEATQLEMLGLDVLKEELMSRGMKCGGTLQQRAQRLFAARGLSDDQIDPSMRAKPSKGKRN</sequence>
<feature type="domain" description="SDE2-like" evidence="11">
    <location>
        <begin position="70"/>
        <end position="166"/>
    </location>
</feature>
<dbReference type="Pfam" id="PF13297">
    <property type="entry name" value="SDE2_2C"/>
    <property type="match status" value="1"/>
</dbReference>
<evidence type="ECO:0000259" key="11">
    <source>
        <dbReference type="Pfam" id="PF22782"/>
    </source>
</evidence>
<evidence type="ECO:0000256" key="3">
    <source>
        <dbReference type="ARBA" id="ARBA00008726"/>
    </source>
</evidence>
<evidence type="ECO:0000256" key="7">
    <source>
        <dbReference type="ARBA" id="ARBA00023242"/>
    </source>
</evidence>
<protein>
    <submittedName>
        <fullName evidence="13">Protein SDE2 homolog</fullName>
    </submittedName>
</protein>
<proteinExistence type="inferred from homology"/>
<feature type="compositionally biased region" description="Acidic residues" evidence="9">
    <location>
        <begin position="201"/>
        <end position="215"/>
    </location>
</feature>
<dbReference type="Proteomes" id="UP000695022">
    <property type="component" value="Unplaced"/>
</dbReference>
<comment type="similarity">
    <text evidence="3">Belongs to the SDE2 family.</text>
</comment>
<evidence type="ECO:0000259" key="10">
    <source>
        <dbReference type="Pfam" id="PF13297"/>
    </source>
</evidence>
<evidence type="ECO:0000256" key="2">
    <source>
        <dbReference type="ARBA" id="ARBA00004496"/>
    </source>
</evidence>
<comment type="subcellular location">
    <subcellularLocation>
        <location evidence="2">Cytoplasm</location>
    </subcellularLocation>
    <subcellularLocation>
        <location evidence="1">Nucleus</location>
    </subcellularLocation>
</comment>
<feature type="compositionally biased region" description="Low complexity" evidence="9">
    <location>
        <begin position="303"/>
        <end position="315"/>
    </location>
</feature>
<dbReference type="Pfam" id="PF22782">
    <property type="entry name" value="SDE2"/>
    <property type="match status" value="1"/>
</dbReference>
<evidence type="ECO:0000256" key="8">
    <source>
        <dbReference type="ARBA" id="ARBA00023306"/>
    </source>
</evidence>
<feature type="region of interest" description="Disordered" evidence="9">
    <location>
        <begin position="406"/>
        <end position="428"/>
    </location>
</feature>
<dbReference type="PANTHER" id="PTHR12786:SF1">
    <property type="entry name" value="SPLICING REGULATOR SDE2"/>
    <property type="match status" value="1"/>
</dbReference>
<dbReference type="InterPro" id="IPR051421">
    <property type="entry name" value="RNA_Proc_DNA_Dmg_Regulator"/>
</dbReference>
<feature type="compositionally biased region" description="Basic and acidic residues" evidence="9">
    <location>
        <begin position="115"/>
        <end position="129"/>
    </location>
</feature>
<feature type="compositionally biased region" description="Polar residues" evidence="9">
    <location>
        <begin position="256"/>
        <end position="266"/>
    </location>
</feature>
<reference evidence="13" key="1">
    <citation type="submission" date="2025-08" db="UniProtKB">
        <authorList>
            <consortium name="RefSeq"/>
        </authorList>
    </citation>
    <scope>IDENTIFICATION</scope>
</reference>
<dbReference type="InterPro" id="IPR053822">
    <property type="entry name" value="SDE2-like_dom"/>
</dbReference>
<organism evidence="12 13">
    <name type="scientific">Priapulus caudatus</name>
    <name type="common">Priapulid worm</name>
    <dbReference type="NCBI Taxonomy" id="37621"/>
    <lineage>
        <taxon>Eukaryota</taxon>
        <taxon>Metazoa</taxon>
        <taxon>Ecdysozoa</taxon>
        <taxon>Scalidophora</taxon>
        <taxon>Priapulida</taxon>
        <taxon>Priapulimorpha</taxon>
        <taxon>Priapulimorphida</taxon>
        <taxon>Priapulidae</taxon>
        <taxon>Priapulus</taxon>
    </lineage>
</organism>
<feature type="region of interest" description="Disordered" evidence="9">
    <location>
        <begin position="168"/>
        <end position="367"/>
    </location>
</feature>
<keyword evidence="4" id="KW-0963">Cytoplasm</keyword>
<dbReference type="RefSeq" id="XP_014673553.1">
    <property type="nucleotide sequence ID" value="XM_014818067.1"/>
</dbReference>
<feature type="region of interest" description="Disordered" evidence="9">
    <location>
        <begin position="115"/>
        <end position="154"/>
    </location>
</feature>
<evidence type="ECO:0000256" key="9">
    <source>
        <dbReference type="SAM" id="MobiDB-lite"/>
    </source>
</evidence>
<keyword evidence="8" id="KW-0131">Cell cycle</keyword>
<evidence type="ECO:0000256" key="1">
    <source>
        <dbReference type="ARBA" id="ARBA00004123"/>
    </source>
</evidence>
<keyword evidence="5" id="KW-0507">mRNA processing</keyword>
<feature type="compositionally biased region" description="Basic and acidic residues" evidence="9">
    <location>
        <begin position="216"/>
        <end position="229"/>
    </location>
</feature>
<evidence type="ECO:0000313" key="13">
    <source>
        <dbReference type="RefSeq" id="XP_014673553.1"/>
    </source>
</evidence>
<evidence type="ECO:0000313" key="12">
    <source>
        <dbReference type="Proteomes" id="UP000695022"/>
    </source>
</evidence>
<feature type="domain" description="SDE2/SF3A3 SAP" evidence="10">
    <location>
        <begin position="356"/>
        <end position="421"/>
    </location>
</feature>